<dbReference type="Proteomes" id="UP001152562">
    <property type="component" value="Unassembled WGS sequence"/>
</dbReference>
<evidence type="ECO:0000313" key="4">
    <source>
        <dbReference type="Proteomes" id="UP001152562"/>
    </source>
</evidence>
<accession>A0A9P0XG39</accession>
<dbReference type="InterPro" id="IPR013099">
    <property type="entry name" value="K_chnl_dom"/>
</dbReference>
<protein>
    <recommendedName>
        <fullName evidence="2">Potassium channel domain-containing protein</fullName>
    </recommendedName>
</protein>
<keyword evidence="4" id="KW-1185">Reference proteome</keyword>
<dbReference type="EMBL" id="CALOZG010000042">
    <property type="protein sequence ID" value="CAH4034964.1"/>
    <property type="molecule type" value="Genomic_DNA"/>
</dbReference>
<dbReference type="Gene3D" id="1.10.287.70">
    <property type="match status" value="1"/>
</dbReference>
<dbReference type="AlphaFoldDB" id="A0A9P0XG39"/>
<name>A0A9P0XG39_PIEBR</name>
<dbReference type="SUPFAM" id="SSF81324">
    <property type="entry name" value="Voltage-gated potassium channels"/>
    <property type="match status" value="1"/>
</dbReference>
<feature type="transmembrane region" description="Helical" evidence="1">
    <location>
        <begin position="153"/>
        <end position="177"/>
    </location>
</feature>
<evidence type="ECO:0000259" key="2">
    <source>
        <dbReference type="Pfam" id="PF07885"/>
    </source>
</evidence>
<keyword evidence="1" id="KW-0472">Membrane</keyword>
<feature type="transmembrane region" description="Helical" evidence="1">
    <location>
        <begin position="79"/>
        <end position="105"/>
    </location>
</feature>
<sequence length="253" mass="28069">MEEDSSAGITPLSPKWRHAIEKRMDDERKLTMAAVDNGAKPKSGQFWNLSGTFLFCVYAMTALGLGAPVPHTIWGRTCAALYGLLAVPTHIYLMVNASTCVVVNVEACLQYLRKRNQRAFLDEKTPVNCSRHFETSKPSNNIRGTISFCLGKCFIGHGLPVAICFYYLLGVVAFGVIRTKNIMDSLLFPLEFTTAGGLEFVESSTRVLYGLYIEGAMCLLAYTLATIRRYGSDTVTDLANNYRLLVTSRYQDS</sequence>
<dbReference type="Pfam" id="PF07885">
    <property type="entry name" value="Ion_trans_2"/>
    <property type="match status" value="1"/>
</dbReference>
<feature type="domain" description="Potassium channel" evidence="2">
    <location>
        <begin position="44"/>
        <end position="99"/>
    </location>
</feature>
<comment type="caution">
    <text evidence="3">The sequence shown here is derived from an EMBL/GenBank/DDBJ whole genome shotgun (WGS) entry which is preliminary data.</text>
</comment>
<keyword evidence="1" id="KW-0812">Transmembrane</keyword>
<proteinExistence type="predicted"/>
<keyword evidence="1" id="KW-1133">Transmembrane helix</keyword>
<feature type="transmembrane region" description="Helical" evidence="1">
    <location>
        <begin position="207"/>
        <end position="225"/>
    </location>
</feature>
<evidence type="ECO:0000256" key="1">
    <source>
        <dbReference type="SAM" id="Phobius"/>
    </source>
</evidence>
<reference evidence="3" key="1">
    <citation type="submission" date="2022-05" db="EMBL/GenBank/DDBJ databases">
        <authorList>
            <person name="Okamura Y."/>
        </authorList>
    </citation>
    <scope>NUCLEOTIDE SEQUENCE</scope>
</reference>
<feature type="transmembrane region" description="Helical" evidence="1">
    <location>
        <begin position="46"/>
        <end position="67"/>
    </location>
</feature>
<evidence type="ECO:0000313" key="3">
    <source>
        <dbReference type="EMBL" id="CAH4034964.1"/>
    </source>
</evidence>
<gene>
    <name evidence="3" type="ORF">PIBRA_LOCUS11087</name>
</gene>
<organism evidence="3 4">
    <name type="scientific">Pieris brassicae</name>
    <name type="common">White butterfly</name>
    <name type="synonym">Large white butterfly</name>
    <dbReference type="NCBI Taxonomy" id="7116"/>
    <lineage>
        <taxon>Eukaryota</taxon>
        <taxon>Metazoa</taxon>
        <taxon>Ecdysozoa</taxon>
        <taxon>Arthropoda</taxon>
        <taxon>Hexapoda</taxon>
        <taxon>Insecta</taxon>
        <taxon>Pterygota</taxon>
        <taxon>Neoptera</taxon>
        <taxon>Endopterygota</taxon>
        <taxon>Lepidoptera</taxon>
        <taxon>Glossata</taxon>
        <taxon>Ditrysia</taxon>
        <taxon>Papilionoidea</taxon>
        <taxon>Pieridae</taxon>
        <taxon>Pierinae</taxon>
        <taxon>Pieris</taxon>
    </lineage>
</organism>